<reference evidence="2 3" key="1">
    <citation type="submission" date="2013-10" db="EMBL/GenBank/DDBJ databases">
        <title>The Genome Sequence of Prevotella nigrescens CC14M.</title>
        <authorList>
            <consortium name="The Broad Institute Genomics Platform"/>
            <person name="Earl A."/>
            <person name="Allen-Vercoe E."/>
            <person name="Daigneault M."/>
            <person name="Young S.K."/>
            <person name="Zeng Q."/>
            <person name="Gargeya S."/>
            <person name="Fitzgerald M."/>
            <person name="Abouelleil A."/>
            <person name="Alvarado L."/>
            <person name="Chapman S.B."/>
            <person name="Gainer-Dewar J."/>
            <person name="Goldberg J."/>
            <person name="Griggs A."/>
            <person name="Gujja S."/>
            <person name="Hansen M."/>
            <person name="Howarth C."/>
            <person name="Imamovic A."/>
            <person name="Ireland A."/>
            <person name="Larimer J."/>
            <person name="McCowan C."/>
            <person name="Murphy C."/>
            <person name="Pearson M."/>
            <person name="Poon T.W."/>
            <person name="Priest M."/>
            <person name="Roberts A."/>
            <person name="Saif S."/>
            <person name="Shea T."/>
            <person name="Sykes S."/>
            <person name="Wortman J."/>
            <person name="Nusbaum C."/>
            <person name="Birren B."/>
        </authorList>
    </citation>
    <scope>NUCLEOTIDE SEQUENCE [LARGE SCALE GENOMIC DNA]</scope>
    <source>
        <strain evidence="2 3">CC14M</strain>
    </source>
</reference>
<dbReference type="AlphaFoldDB" id="V8CPL3"/>
<evidence type="ECO:0000256" key="1">
    <source>
        <dbReference type="SAM" id="Phobius"/>
    </source>
</evidence>
<dbReference type="RefSeq" id="WP_023925471.1">
    <property type="nucleotide sequence ID" value="NZ_KI669449.1"/>
</dbReference>
<keyword evidence="1" id="KW-1133">Transmembrane helix</keyword>
<dbReference type="HOGENOM" id="CLU_149329_0_0_10"/>
<keyword evidence="3" id="KW-1185">Reference proteome</keyword>
<gene>
    <name evidence="2" type="ORF">HMPREF1173_01067</name>
</gene>
<feature type="transmembrane region" description="Helical" evidence="1">
    <location>
        <begin position="35"/>
        <end position="54"/>
    </location>
</feature>
<proteinExistence type="predicted"/>
<name>V8CPL3_9BACT</name>
<accession>V8CPL3</accession>
<dbReference type="OrthoDB" id="9993700at2"/>
<keyword evidence="1" id="KW-0472">Membrane</keyword>
<sequence>MMIGNHTALGVYVPLLMAVVLGAMTCFHWHHRLKYLYLAALLLLLVYAITSAIYVSHSAGYNLSASLIKGAPLLWRFVCLGGMVLFFVSVGCFVYENGSFKLFFKIVSCIGIGFFMLCGFYSFFFIMAGLASLKSG</sequence>
<organism evidence="2 3">
    <name type="scientific">Prevotella nigrescens CC14M</name>
    <dbReference type="NCBI Taxonomy" id="1073366"/>
    <lineage>
        <taxon>Bacteria</taxon>
        <taxon>Pseudomonadati</taxon>
        <taxon>Bacteroidota</taxon>
        <taxon>Bacteroidia</taxon>
        <taxon>Bacteroidales</taxon>
        <taxon>Prevotellaceae</taxon>
        <taxon>Prevotella</taxon>
    </lineage>
</organism>
<evidence type="ECO:0000313" key="3">
    <source>
        <dbReference type="Proteomes" id="UP000018727"/>
    </source>
</evidence>
<feature type="transmembrane region" description="Helical" evidence="1">
    <location>
        <begin position="74"/>
        <end position="95"/>
    </location>
</feature>
<comment type="caution">
    <text evidence="2">The sequence shown here is derived from an EMBL/GenBank/DDBJ whole genome shotgun (WGS) entry which is preliminary data.</text>
</comment>
<dbReference type="EMBL" id="AZJH01000012">
    <property type="protein sequence ID" value="ETD29022.1"/>
    <property type="molecule type" value="Genomic_DNA"/>
</dbReference>
<dbReference type="Proteomes" id="UP000018727">
    <property type="component" value="Unassembled WGS sequence"/>
</dbReference>
<protein>
    <submittedName>
        <fullName evidence="2">Uncharacterized protein</fullName>
    </submittedName>
</protein>
<dbReference type="PATRIC" id="fig|1073366.3.peg.1121"/>
<feature type="transmembrane region" description="Helical" evidence="1">
    <location>
        <begin position="6"/>
        <end position="28"/>
    </location>
</feature>
<evidence type="ECO:0000313" key="2">
    <source>
        <dbReference type="EMBL" id="ETD29022.1"/>
    </source>
</evidence>
<keyword evidence="1" id="KW-0812">Transmembrane</keyword>
<feature type="transmembrane region" description="Helical" evidence="1">
    <location>
        <begin position="102"/>
        <end position="131"/>
    </location>
</feature>